<geneLocation type="plasmid" evidence="1 2">
    <name>pENKO-1</name>
</geneLocation>
<organism evidence="1 2">
    <name type="scientific">Enterobacter kobei</name>
    <dbReference type="NCBI Taxonomy" id="208224"/>
    <lineage>
        <taxon>Bacteria</taxon>
        <taxon>Pseudomonadati</taxon>
        <taxon>Pseudomonadota</taxon>
        <taxon>Gammaproteobacteria</taxon>
        <taxon>Enterobacterales</taxon>
        <taxon>Enterobacteriaceae</taxon>
        <taxon>Enterobacter</taxon>
        <taxon>Enterobacter cloacae complex</taxon>
    </lineage>
</organism>
<dbReference type="EMBL" id="AP024591">
    <property type="protein sequence ID" value="BCU57773.1"/>
    <property type="molecule type" value="Genomic_DNA"/>
</dbReference>
<gene>
    <name evidence="1" type="ORF">ENKO_43670</name>
</gene>
<keyword evidence="1" id="KW-0614">Plasmid</keyword>
<dbReference type="AlphaFoldDB" id="A0AA86JB79"/>
<accession>A0AA86JB79</accession>
<reference evidence="1" key="1">
    <citation type="submission" date="2021-04" db="EMBL/GenBank/DDBJ databases">
        <title>Difference and commonality of drug resistance evolution in various bacteria. and drug sensitivity profiles.</title>
        <authorList>
            <person name="Maeda T."/>
            <person name="Shibai A."/>
            <person name="Kawada K."/>
            <person name="Kotani H."/>
            <person name="Tarusawa Y."/>
            <person name="Tanabe K."/>
            <person name="Furusawa C."/>
        </authorList>
    </citation>
    <scope>NUCLEOTIDE SEQUENCE</scope>
    <source>
        <strain evidence="1">JCM 8580</strain>
        <plasmid evidence="1">pENKO-1</plasmid>
    </source>
</reference>
<protein>
    <submittedName>
        <fullName evidence="1">Uncharacterized protein</fullName>
    </submittedName>
</protein>
<evidence type="ECO:0000313" key="2">
    <source>
        <dbReference type="Proteomes" id="UP000682928"/>
    </source>
</evidence>
<sequence length="184" mass="20565">MDQIKRSVCRFINMASDAAAWNVAAATEASAHYGESLTRCDRLTYWLQGFFSVLNTTQPDQEDTQVQSQRTGKKAVGVSRDLMTVLRIQAADDHVIEFFNVDTRFNDCNGWEVRKGGERVYFNTRQYERFSDVKSGVLSVITLCQKYPQDSDSVLLAAAKAMLSVLDSSPSFAALAAHPDRIKP</sequence>
<proteinExistence type="predicted"/>
<dbReference type="RefSeq" id="WP_254915060.1">
    <property type="nucleotide sequence ID" value="NZ_AP024591.1"/>
</dbReference>
<name>A0AA86JB79_9ENTR</name>
<dbReference type="Proteomes" id="UP000682928">
    <property type="component" value="Plasmid pENKO-1"/>
</dbReference>
<evidence type="ECO:0000313" key="1">
    <source>
        <dbReference type="EMBL" id="BCU57773.1"/>
    </source>
</evidence>